<evidence type="ECO:0000313" key="5">
    <source>
        <dbReference type="Proteomes" id="UP000306229"/>
    </source>
</evidence>
<dbReference type="InterPro" id="IPR036701">
    <property type="entry name" value="RraB-like_sf"/>
</dbReference>
<reference evidence="4 5" key="1">
    <citation type="submission" date="2019-05" db="EMBL/GenBank/DDBJ databases">
        <title>Algicella ahnfeltiae gen. nov., sp. nov., a novel marine bacterium of the family Flavobacteriaceae isolated from a red alga.</title>
        <authorList>
            <person name="Nedashkovskaya O.I."/>
            <person name="Kukhlevskiy A.D."/>
            <person name="Kim S.-G."/>
            <person name="Zhukova N.V."/>
            <person name="Mikhailov V.V."/>
        </authorList>
    </citation>
    <scope>NUCLEOTIDE SEQUENCE [LARGE SCALE GENOMIC DNA]</scope>
    <source>
        <strain evidence="4 5">10Alg115</strain>
    </source>
</reference>
<evidence type="ECO:0000256" key="1">
    <source>
        <dbReference type="SAM" id="SignalP"/>
    </source>
</evidence>
<accession>A0A5B7U1F8</accession>
<dbReference type="InterPro" id="IPR016097">
    <property type="entry name" value="DUF695"/>
</dbReference>
<feature type="signal peptide" evidence="1">
    <location>
        <begin position="1"/>
        <end position="21"/>
    </location>
</feature>
<dbReference type="SUPFAM" id="SSF89946">
    <property type="entry name" value="Hypothetical protein VC0424"/>
    <property type="match status" value="1"/>
</dbReference>
<organism evidence="4 5">
    <name type="scientific">Aureibaculum algae</name>
    <dbReference type="NCBI Taxonomy" id="2584122"/>
    <lineage>
        <taxon>Bacteria</taxon>
        <taxon>Pseudomonadati</taxon>
        <taxon>Bacteroidota</taxon>
        <taxon>Flavobacteriia</taxon>
        <taxon>Flavobacteriales</taxon>
        <taxon>Flavobacteriaceae</taxon>
        <taxon>Aureibaculum</taxon>
    </lineage>
</organism>
<evidence type="ECO:0000313" key="4">
    <source>
        <dbReference type="EMBL" id="QCX40857.1"/>
    </source>
</evidence>
<keyword evidence="1" id="KW-0732">Signal</keyword>
<dbReference type="AlphaFoldDB" id="A0A5B7U1F8"/>
<evidence type="ECO:0000259" key="3">
    <source>
        <dbReference type="Pfam" id="PF06877"/>
    </source>
</evidence>
<dbReference type="InterPro" id="IPR009671">
    <property type="entry name" value="RraB_dom"/>
</dbReference>
<feature type="domain" description="Regulator of ribonuclease activity B" evidence="3">
    <location>
        <begin position="167"/>
        <end position="263"/>
    </location>
</feature>
<dbReference type="Proteomes" id="UP000306229">
    <property type="component" value="Chromosome"/>
</dbReference>
<dbReference type="EMBL" id="CP040749">
    <property type="protein sequence ID" value="QCX40857.1"/>
    <property type="molecule type" value="Genomic_DNA"/>
</dbReference>
<dbReference type="RefSeq" id="WP_138952159.1">
    <property type="nucleotide sequence ID" value="NZ_CP040749.1"/>
</dbReference>
<name>A0A5B7U1F8_9FLAO</name>
<gene>
    <name evidence="4" type="ORF">FF125_21310</name>
</gene>
<protein>
    <submittedName>
        <fullName evidence="4">DUF695 domain-containing protein</fullName>
    </submittedName>
</protein>
<evidence type="ECO:0000259" key="2">
    <source>
        <dbReference type="Pfam" id="PF05117"/>
    </source>
</evidence>
<feature type="chain" id="PRO_5022872428" evidence="1">
    <location>
        <begin position="22"/>
        <end position="265"/>
    </location>
</feature>
<sequence length="265" mass="31273">MRKKISTSVFLLLCVFLSSYAQDDWGNYVIEKEKGIMSVTVNYKYMLGKPNYKNIVLVGKRTSKCFKNGMPNAEGLEEIYDYSDAVADIIVKSSKKNRLVGILTYQCTGFDVYYVKDTINLRNKIDSLYKNKFTDSKNYLVINRDKKWHYYKDVLYPKDVSDSFFMSQDLLSQLFLEGVDLTQKRKINHYFYFKKDKNREQFLEKIKTIDFKVDSLKFDENNDFPYELQIHREDELYPTFMAELTKVLKSLALSNVGYYDGWGID</sequence>
<dbReference type="Pfam" id="PF06877">
    <property type="entry name" value="RraB"/>
    <property type="match status" value="1"/>
</dbReference>
<keyword evidence="5" id="KW-1185">Reference proteome</keyword>
<dbReference type="Pfam" id="PF05117">
    <property type="entry name" value="DUF695"/>
    <property type="match status" value="1"/>
</dbReference>
<dbReference type="Gene3D" id="3.30.70.970">
    <property type="entry name" value="RraB-like"/>
    <property type="match status" value="1"/>
</dbReference>
<dbReference type="KEGG" id="fbe:FF125_21310"/>
<proteinExistence type="predicted"/>
<feature type="domain" description="DUF695" evidence="2">
    <location>
        <begin position="23"/>
        <end position="156"/>
    </location>
</feature>
<dbReference type="OrthoDB" id="7839302at2"/>